<dbReference type="GeneID" id="98320195"/>
<gene>
    <name evidence="1" type="ORF">FC89_GL000598</name>
</gene>
<organism evidence="1 2">
    <name type="scientific">Liquorilactobacillus ghanensis DSM 18630</name>
    <dbReference type="NCBI Taxonomy" id="1423750"/>
    <lineage>
        <taxon>Bacteria</taxon>
        <taxon>Bacillati</taxon>
        <taxon>Bacillota</taxon>
        <taxon>Bacilli</taxon>
        <taxon>Lactobacillales</taxon>
        <taxon>Lactobacillaceae</taxon>
        <taxon>Liquorilactobacillus</taxon>
    </lineage>
</organism>
<evidence type="ECO:0000313" key="1">
    <source>
        <dbReference type="EMBL" id="KRM06453.1"/>
    </source>
</evidence>
<name>A0A0R1VM99_9LACO</name>
<dbReference type="Proteomes" id="UP000051451">
    <property type="component" value="Unassembled WGS sequence"/>
</dbReference>
<dbReference type="EMBL" id="AZGB01000015">
    <property type="protein sequence ID" value="KRM06453.1"/>
    <property type="molecule type" value="Genomic_DNA"/>
</dbReference>
<keyword evidence="2" id="KW-1185">Reference proteome</keyword>
<reference evidence="1 2" key="1">
    <citation type="journal article" date="2015" name="Genome Announc.">
        <title>Expanding the biotechnology potential of lactobacilli through comparative genomics of 213 strains and associated genera.</title>
        <authorList>
            <person name="Sun Z."/>
            <person name="Harris H.M."/>
            <person name="McCann A."/>
            <person name="Guo C."/>
            <person name="Argimon S."/>
            <person name="Zhang W."/>
            <person name="Yang X."/>
            <person name="Jeffery I.B."/>
            <person name="Cooney J.C."/>
            <person name="Kagawa T.F."/>
            <person name="Liu W."/>
            <person name="Song Y."/>
            <person name="Salvetti E."/>
            <person name="Wrobel A."/>
            <person name="Rasinkangas P."/>
            <person name="Parkhill J."/>
            <person name="Rea M.C."/>
            <person name="O'Sullivan O."/>
            <person name="Ritari J."/>
            <person name="Douillard F.P."/>
            <person name="Paul Ross R."/>
            <person name="Yang R."/>
            <person name="Briner A.E."/>
            <person name="Felis G.E."/>
            <person name="de Vos W.M."/>
            <person name="Barrangou R."/>
            <person name="Klaenhammer T.R."/>
            <person name="Caufield P.W."/>
            <person name="Cui Y."/>
            <person name="Zhang H."/>
            <person name="O'Toole P.W."/>
        </authorList>
    </citation>
    <scope>NUCLEOTIDE SEQUENCE [LARGE SCALE GENOMIC DNA]</scope>
    <source>
        <strain evidence="1 2">DSM 18630</strain>
    </source>
</reference>
<proteinExistence type="predicted"/>
<protein>
    <submittedName>
        <fullName evidence="1">Uncharacterized protein</fullName>
    </submittedName>
</protein>
<comment type="caution">
    <text evidence="1">The sequence shown here is derived from an EMBL/GenBank/DDBJ whole genome shotgun (WGS) entry which is preliminary data.</text>
</comment>
<accession>A0A0R1VM99</accession>
<evidence type="ECO:0000313" key="2">
    <source>
        <dbReference type="Proteomes" id="UP000051451"/>
    </source>
</evidence>
<dbReference type="RefSeq" id="WP_169790210.1">
    <property type="nucleotide sequence ID" value="NZ_AZGB01000015.1"/>
</dbReference>
<dbReference type="PATRIC" id="fig|1423750.3.peg.617"/>
<dbReference type="AlphaFoldDB" id="A0A0R1VM99"/>
<sequence length="58" mass="6813">MEDEKWLLDQLATLSKTATAYQDRAFYAALAEMVKQQQRRLEQAQGELDGRLWQPANW</sequence>
<dbReference type="STRING" id="1423750.FC89_GL000598"/>